<dbReference type="InterPro" id="IPR009081">
    <property type="entry name" value="PP-bd_ACP"/>
</dbReference>
<organism evidence="7 8">
    <name type="scientific">Actinomyces oris</name>
    <dbReference type="NCBI Taxonomy" id="544580"/>
    <lineage>
        <taxon>Bacteria</taxon>
        <taxon>Bacillati</taxon>
        <taxon>Actinomycetota</taxon>
        <taxon>Actinomycetes</taxon>
        <taxon>Actinomycetales</taxon>
        <taxon>Actinomycetaceae</taxon>
        <taxon>Actinomyces</taxon>
    </lineage>
</organism>
<dbReference type="PROSITE" id="PS52019">
    <property type="entry name" value="PKS_MFAS_DH"/>
    <property type="match status" value="1"/>
</dbReference>
<dbReference type="InterPro" id="IPR049551">
    <property type="entry name" value="PKS_DH_C"/>
</dbReference>
<protein>
    <submittedName>
        <fullName evidence="7">SDR family NAD(P)-dependent oxidoreductase</fullName>
    </submittedName>
</protein>
<dbReference type="PANTHER" id="PTHR43775:SF37">
    <property type="entry name" value="SI:DKEY-61P9.11"/>
    <property type="match status" value="1"/>
</dbReference>
<dbReference type="SMART" id="SM00822">
    <property type="entry name" value="PKS_KR"/>
    <property type="match status" value="1"/>
</dbReference>
<feature type="active site" description="Proton acceptor; for dehydratase activity" evidence="4">
    <location>
        <position position="1296"/>
    </location>
</feature>
<dbReference type="GeneID" id="64214081"/>
<dbReference type="Pfam" id="PF14765">
    <property type="entry name" value="PS-DH"/>
    <property type="match status" value="1"/>
</dbReference>
<evidence type="ECO:0000256" key="1">
    <source>
        <dbReference type="ARBA" id="ARBA00022450"/>
    </source>
</evidence>
<name>A0A508BQF6_9ACTO</name>
<dbReference type="InterPro" id="IPR016035">
    <property type="entry name" value="Acyl_Trfase/lysoPLipase"/>
</dbReference>
<accession>A0A508BQF6</accession>
<evidence type="ECO:0000313" key="8">
    <source>
        <dbReference type="Proteomes" id="UP000317942"/>
    </source>
</evidence>
<evidence type="ECO:0000313" key="7">
    <source>
        <dbReference type="EMBL" id="TQD63407.1"/>
    </source>
</evidence>
<dbReference type="Proteomes" id="UP000317942">
    <property type="component" value="Unassembled WGS sequence"/>
</dbReference>
<feature type="region of interest" description="N-terminal hotdog fold" evidence="4">
    <location>
        <begin position="1264"/>
        <end position="1395"/>
    </location>
</feature>
<feature type="domain" description="Carrier" evidence="5">
    <location>
        <begin position="392"/>
        <end position="470"/>
    </location>
</feature>
<dbReference type="GO" id="GO:0006633">
    <property type="term" value="P:fatty acid biosynthetic process"/>
    <property type="evidence" value="ECO:0007669"/>
    <property type="project" value="TreeGrafter"/>
</dbReference>
<dbReference type="InterPro" id="IPR001227">
    <property type="entry name" value="Ac_transferase_dom_sf"/>
</dbReference>
<dbReference type="InterPro" id="IPR049900">
    <property type="entry name" value="PKS_mFAS_DH"/>
</dbReference>
<comment type="caution">
    <text evidence="7">The sequence shown here is derived from an EMBL/GenBank/DDBJ whole genome shotgun (WGS) entry which is preliminary data.</text>
</comment>
<dbReference type="Gene3D" id="1.10.1200.10">
    <property type="entry name" value="ACP-like"/>
    <property type="match status" value="3"/>
</dbReference>
<dbReference type="SMART" id="SM00827">
    <property type="entry name" value="PKS_AT"/>
    <property type="match status" value="1"/>
</dbReference>
<evidence type="ECO:0000256" key="3">
    <source>
        <dbReference type="ARBA" id="ARBA00022679"/>
    </source>
</evidence>
<dbReference type="Pfam" id="PF08659">
    <property type="entry name" value="KR"/>
    <property type="match status" value="1"/>
</dbReference>
<evidence type="ECO:0000256" key="2">
    <source>
        <dbReference type="ARBA" id="ARBA00022553"/>
    </source>
</evidence>
<keyword evidence="3" id="KW-0808">Transferase</keyword>
<sequence>MEANLQAYEKDMIRELRQAGVLVSDTQSVVGGLGFLFPGHGTHSSTMFDTYLKGSSSAGKLIEMADEVVNERCGYRLTDAVRGNARFPIEHPCVTQPAIFTAALGGALMAEEYSLHPSLLVGHSLGEYAALVCSGVLTAETGLRMVIDRAECVADIPQDRRGAMLAVLLDDDSQIAVVRRAVAAHASRGAISVGVINSPRQVVVSGEHELVISCREELKRSGVSSTLLPIGVGFHSAVLAEAVAPFEERLKQYSWTAPMTPVVSSVFGGYVDSDSLEALPSLLAAQLITQFDFRNSLKVAQDAGVDMYLDCGPRSVLSKLVSSQMNLGDVSVMHLDYGPAHADRTRDVLTALSWVRSGSVAPTDVEVVDAQGEVFEAPGSGVVEETLDGAGVDKDAVCTALREAFAERTGYPLELIEADLDLEADLGIDSVKRVEVVGHVGEVLGVDVKELDFSQALSVSDIAEVLVGSQNVEVVDAQGEVFEAPGSGVVEETRDGAGVDMDAVCTALREAFAERTGYPLELIESDLDLEADLGIDSVKRVEVVGHVGEVLGVDVKELDFSQALSVSDIAEVLVGSQNVEVVDAQGEVFEAPGSGVVEETRDGAGVDMDAVCTALREAFAERTGYPLELIEADLDLEADLGIDSVKRVEVVGHVGEVLGVDVKELDFSQALSVSDIAEVLFGSQNVEVADAQRTEAGASDAQLDSVTIKYEDESSRTAHRYVPQSVRIKSLGAERTILPGDAILVTAADQSVNDAVRKVLEELSLTVIEIPGDASEATIKRLTSSDRLRRVSTVVDLSVLRPHADILSEGDAWWQDVEGQYTTVFSVAQATYETLQSHGEHASWISVTSSGGMSGMDLRTVGDPIGGLTAGFVKTLALELRQMHTRIVDFDVVEPSSLAGALRTELTHKAVNEEIEIGYIEGDRYTVRVLPVPVSSSDRAVRQSLSTDSCVVMSGGSRGIVRECALALAEQRNIPVVLLGRSDPDDPEMKPWLAYSDEDWANARAEVMRQGRTRRPEASVAELSDEYRRITYTRQLVTNLADIESRTDKIHYLVCDVSDPDQVDKAMAQARSRFGKIGAIVHGAGLESFGAIPRKSLKKTAKAIAVKARGFQNLLRATAEDDLSAFISFGSISGRFGMDGQSDYTAGASLLAQMAHIMSRSQSQNPRTIPFITMEWTAWGEVGMATNPEVVSVQANERGMTYMSVADGVRHFIDEIELGTANPEVLYFGELGKNRPAAQVPELTKSGTQLSALMDKSGMIVNRSSFPMVDYAETTESGLQTTRVLWTERDRYLPDHLVKGTATFPGVLHFETQIETALLLAGDQYAGIELDQLDLQTFLKCRDRDRVTIHVDAKRVDEKRIDTELTSVFRTPGGYVLDPRRPQSSATFRLLDEPVSAKEPVLDVEHIFDDVIGEFDIDKYYALTDSFISFGPTFRYLNSAFLVDENIVVGELQIPGIPGLFSDVADPNFRCNPILVDNVGRFALMRQLWRNGQYVVPTQMKNARMYRCPQVRERCFGKMTVLEDYEDGFDMRLDIVDENGYLLCSGEHIRLTAIGSMPEPADILSNTTSPRI</sequence>
<reference evidence="7 8" key="1">
    <citation type="submission" date="2019-06" db="EMBL/GenBank/DDBJ databases">
        <title>Draft genome sequence of Actinomyces oris CCUG 34288T.</title>
        <authorList>
            <person name="Salva-Serra F."/>
            <person name="Cardew S."/>
            <person name="Moore E."/>
        </authorList>
    </citation>
    <scope>NUCLEOTIDE SEQUENCE [LARGE SCALE GENOMIC DNA]</scope>
    <source>
        <strain evidence="7 8">CCUG 34288</strain>
    </source>
</reference>
<dbReference type="Gene3D" id="3.10.129.110">
    <property type="entry name" value="Polyketide synthase dehydratase"/>
    <property type="match status" value="1"/>
</dbReference>
<feature type="domain" description="PKS/mFAS DH" evidence="6">
    <location>
        <begin position="1264"/>
        <end position="1560"/>
    </location>
</feature>
<dbReference type="InterPro" id="IPR016036">
    <property type="entry name" value="Malonyl_transacylase_ACP-bd"/>
</dbReference>
<dbReference type="Gene3D" id="3.40.50.720">
    <property type="entry name" value="NAD(P)-binding Rossmann-like Domain"/>
    <property type="match status" value="1"/>
</dbReference>
<dbReference type="EMBL" id="VICC01000001">
    <property type="protein sequence ID" value="TQD63407.1"/>
    <property type="molecule type" value="Genomic_DNA"/>
</dbReference>
<dbReference type="Pfam" id="PF00550">
    <property type="entry name" value="PP-binding"/>
    <property type="match status" value="3"/>
</dbReference>
<dbReference type="PANTHER" id="PTHR43775">
    <property type="entry name" value="FATTY ACID SYNTHASE"/>
    <property type="match status" value="1"/>
</dbReference>
<dbReference type="GO" id="GO:0004312">
    <property type="term" value="F:fatty acid synthase activity"/>
    <property type="evidence" value="ECO:0007669"/>
    <property type="project" value="TreeGrafter"/>
</dbReference>
<dbReference type="InterPro" id="IPR036736">
    <property type="entry name" value="ACP-like_sf"/>
</dbReference>
<gene>
    <name evidence="7" type="ORF">FK267_02175</name>
</gene>
<dbReference type="RefSeq" id="WP_141406074.1">
    <property type="nucleotide sequence ID" value="NZ_CP066060.1"/>
</dbReference>
<dbReference type="InterPro" id="IPR050091">
    <property type="entry name" value="PKS_NRPS_Biosynth_Enz"/>
</dbReference>
<dbReference type="Gene3D" id="3.30.70.250">
    <property type="entry name" value="Malonyl-CoA ACP transacylase, ACP-binding"/>
    <property type="match status" value="1"/>
</dbReference>
<evidence type="ECO:0000259" key="6">
    <source>
        <dbReference type="PROSITE" id="PS52019"/>
    </source>
</evidence>
<dbReference type="Pfam" id="PF00698">
    <property type="entry name" value="Acyl_transf_1"/>
    <property type="match status" value="1"/>
</dbReference>
<proteinExistence type="predicted"/>
<dbReference type="InterPro" id="IPR013968">
    <property type="entry name" value="PKS_KR"/>
</dbReference>
<dbReference type="InterPro" id="IPR042104">
    <property type="entry name" value="PKS_dehydratase_sf"/>
</dbReference>
<feature type="active site" description="Proton donor; for dehydratase activity" evidence="4">
    <location>
        <position position="1477"/>
    </location>
</feature>
<feature type="domain" description="Carrier" evidence="5">
    <location>
        <begin position="606"/>
        <end position="684"/>
    </location>
</feature>
<dbReference type="InterPro" id="IPR049552">
    <property type="entry name" value="PKS_DH_N"/>
</dbReference>
<keyword evidence="1" id="KW-0596">Phosphopantetheine</keyword>
<dbReference type="InterPro" id="IPR014043">
    <property type="entry name" value="Acyl_transferase_dom"/>
</dbReference>
<dbReference type="SUPFAM" id="SSF47336">
    <property type="entry name" value="ACP-like"/>
    <property type="match status" value="3"/>
</dbReference>
<dbReference type="SUPFAM" id="SSF52151">
    <property type="entry name" value="FabD/lysophospholipase-like"/>
    <property type="match status" value="1"/>
</dbReference>
<dbReference type="SUPFAM" id="SSF55048">
    <property type="entry name" value="Probable ACP-binding domain of malonyl-CoA ACP transacylase"/>
    <property type="match status" value="1"/>
</dbReference>
<keyword evidence="2" id="KW-0597">Phosphoprotein</keyword>
<dbReference type="PROSITE" id="PS50075">
    <property type="entry name" value="CARRIER"/>
    <property type="match status" value="3"/>
</dbReference>
<dbReference type="InterPro" id="IPR057326">
    <property type="entry name" value="KR_dom"/>
</dbReference>
<dbReference type="SUPFAM" id="SSF51735">
    <property type="entry name" value="NAD(P)-binding Rossmann-fold domains"/>
    <property type="match status" value="2"/>
</dbReference>
<evidence type="ECO:0000256" key="4">
    <source>
        <dbReference type="PROSITE-ProRule" id="PRU01363"/>
    </source>
</evidence>
<feature type="region of interest" description="C-terminal hotdog fold" evidence="4">
    <location>
        <begin position="1412"/>
        <end position="1560"/>
    </location>
</feature>
<dbReference type="InterPro" id="IPR036291">
    <property type="entry name" value="NAD(P)-bd_dom_sf"/>
</dbReference>
<evidence type="ECO:0000259" key="5">
    <source>
        <dbReference type="PROSITE" id="PS50075"/>
    </source>
</evidence>
<dbReference type="Pfam" id="PF21089">
    <property type="entry name" value="PKS_DH_N"/>
    <property type="match status" value="1"/>
</dbReference>
<feature type="domain" description="Carrier" evidence="5">
    <location>
        <begin position="499"/>
        <end position="577"/>
    </location>
</feature>
<dbReference type="Gene3D" id="3.40.366.10">
    <property type="entry name" value="Malonyl-Coenzyme A Acyl Carrier Protein, domain 2"/>
    <property type="match status" value="1"/>
</dbReference>